<dbReference type="STRING" id="1122125.GCA_000423185_06450"/>
<keyword evidence="5" id="KW-1185">Reference proteome</keyword>
<dbReference type="PANTHER" id="PTHR32309:SF13">
    <property type="entry name" value="FERRIC ENTEROBACTIN TRANSPORT PROTEIN FEPE"/>
    <property type="match status" value="1"/>
</dbReference>
<keyword evidence="3" id="KW-1133">Transmembrane helix</keyword>
<feature type="coiled-coil region" evidence="1">
    <location>
        <begin position="307"/>
        <end position="334"/>
    </location>
</feature>
<dbReference type="GO" id="GO:0005886">
    <property type="term" value="C:plasma membrane"/>
    <property type="evidence" value="ECO:0007669"/>
    <property type="project" value="TreeGrafter"/>
</dbReference>
<dbReference type="OrthoDB" id="1523414at2"/>
<evidence type="ECO:0000256" key="3">
    <source>
        <dbReference type="SAM" id="Phobius"/>
    </source>
</evidence>
<dbReference type="RefSeq" id="WP_088153303.1">
    <property type="nucleotide sequence ID" value="NZ_NHON01000048.1"/>
</dbReference>
<evidence type="ECO:0008006" key="6">
    <source>
        <dbReference type="Google" id="ProtNLM"/>
    </source>
</evidence>
<dbReference type="InterPro" id="IPR050445">
    <property type="entry name" value="Bact_polysacc_biosynth/exp"/>
</dbReference>
<accession>A0A211ZI52</accession>
<sequence length="506" mass="55267">MGKTPDNPSEDLSEKLDQQASVADSPDDADASQDAPASRRTIAELRAARARMAARRGGEPAGTEPEGEAAPTTDATVTSLPSRRRSADELVTGFRDVPAVRSAPPPTARRTPLERRYDTRAEPLRLPSRKARLSAGFWLSLLLMVVLPTAAGAAYYLYFAADQYVSEFRFAVKSSNASASSATTDLVGAALGQSARLSAFSDNFIVADYITSREAVGDLLKTVDLRAIYSSPKADYLSRLDPTVPVEKLVEYWQNRVDASFDVSTGISIVQVRAFTPEDSLRVAKALIGSSENLVNRIAERAREDSVRFAERDVKNAEDRLREVTAKLRQFRNVQQTPDLSTSASSTLGLSLQLRTNLAQMEAQLTSLSTHMSPDAPTIKVLKNNIAATRDQLSKIEGELGAGAAPAPGNGASQEGYAATLSDYEDIRLEMQFAQQSYQNMLTALDQVRSSAMSDRTYLMPYVEPTLAEYALYPERVEDVLIVFLIAFVAWAITMLTVHSVRDHMI</sequence>
<dbReference type="GO" id="GO:0004713">
    <property type="term" value="F:protein tyrosine kinase activity"/>
    <property type="evidence" value="ECO:0007669"/>
    <property type="project" value="TreeGrafter"/>
</dbReference>
<feature type="transmembrane region" description="Helical" evidence="3">
    <location>
        <begin position="135"/>
        <end position="158"/>
    </location>
</feature>
<keyword evidence="3" id="KW-0812">Transmembrane</keyword>
<evidence type="ECO:0000256" key="2">
    <source>
        <dbReference type="SAM" id="MobiDB-lite"/>
    </source>
</evidence>
<evidence type="ECO:0000256" key="1">
    <source>
        <dbReference type="SAM" id="Coils"/>
    </source>
</evidence>
<dbReference type="PANTHER" id="PTHR32309">
    <property type="entry name" value="TYROSINE-PROTEIN KINASE"/>
    <property type="match status" value="1"/>
</dbReference>
<keyword evidence="1" id="KW-0175">Coiled coil</keyword>
<proteinExistence type="predicted"/>
<keyword evidence="3" id="KW-0472">Membrane</keyword>
<organism evidence="4 5">
    <name type="scientific">Inquilinus limosus</name>
    <dbReference type="NCBI Taxonomy" id="171674"/>
    <lineage>
        <taxon>Bacteria</taxon>
        <taxon>Pseudomonadati</taxon>
        <taxon>Pseudomonadota</taxon>
        <taxon>Alphaproteobacteria</taxon>
        <taxon>Rhodospirillales</taxon>
        <taxon>Rhodospirillaceae</taxon>
        <taxon>Inquilinus</taxon>
    </lineage>
</organism>
<protein>
    <recommendedName>
        <fullName evidence="6">Capsule biosynthesis protein</fullName>
    </recommendedName>
</protein>
<name>A0A211ZI52_9PROT</name>
<reference evidence="5" key="1">
    <citation type="submission" date="2017-05" db="EMBL/GenBank/DDBJ databases">
        <authorList>
            <person name="Macchi M."/>
            <person name="Festa S."/>
            <person name="Coppotelli B.M."/>
            <person name="Morelli I.S."/>
        </authorList>
    </citation>
    <scope>NUCLEOTIDE SEQUENCE [LARGE SCALE GENOMIC DNA]</scope>
    <source>
        <strain evidence="5">I</strain>
    </source>
</reference>
<feature type="region of interest" description="Disordered" evidence="2">
    <location>
        <begin position="1"/>
        <end position="85"/>
    </location>
</feature>
<gene>
    <name evidence="4" type="ORF">BWR60_22685</name>
</gene>
<evidence type="ECO:0000313" key="5">
    <source>
        <dbReference type="Proteomes" id="UP000196655"/>
    </source>
</evidence>
<dbReference type="AlphaFoldDB" id="A0A211ZI52"/>
<comment type="caution">
    <text evidence="4">The sequence shown here is derived from an EMBL/GenBank/DDBJ whole genome shotgun (WGS) entry which is preliminary data.</text>
</comment>
<dbReference type="Proteomes" id="UP000196655">
    <property type="component" value="Unassembled WGS sequence"/>
</dbReference>
<feature type="compositionally biased region" description="Low complexity" evidence="2">
    <location>
        <begin position="61"/>
        <end position="76"/>
    </location>
</feature>
<evidence type="ECO:0000313" key="4">
    <source>
        <dbReference type="EMBL" id="OWJ64866.1"/>
    </source>
</evidence>
<dbReference type="EMBL" id="NHON01000048">
    <property type="protein sequence ID" value="OWJ64866.1"/>
    <property type="molecule type" value="Genomic_DNA"/>
</dbReference>
<feature type="transmembrane region" description="Helical" evidence="3">
    <location>
        <begin position="480"/>
        <end position="501"/>
    </location>
</feature>